<name>A0A4P9YZ91_9FUNG</name>
<feature type="compositionally biased region" description="Polar residues" evidence="1">
    <location>
        <begin position="274"/>
        <end position="285"/>
    </location>
</feature>
<evidence type="ECO:0000256" key="1">
    <source>
        <dbReference type="SAM" id="MobiDB-lite"/>
    </source>
</evidence>
<keyword evidence="3" id="KW-1185">Reference proteome</keyword>
<evidence type="ECO:0000313" key="3">
    <source>
        <dbReference type="Proteomes" id="UP000278143"/>
    </source>
</evidence>
<dbReference type="EMBL" id="KZ990283">
    <property type="protein sequence ID" value="RKP24350.1"/>
    <property type="molecule type" value="Genomic_DNA"/>
</dbReference>
<dbReference type="AlphaFoldDB" id="A0A4P9YZ91"/>
<organism evidence="2 3">
    <name type="scientific">Syncephalis pseudoplumigaleata</name>
    <dbReference type="NCBI Taxonomy" id="1712513"/>
    <lineage>
        <taxon>Eukaryota</taxon>
        <taxon>Fungi</taxon>
        <taxon>Fungi incertae sedis</taxon>
        <taxon>Zoopagomycota</taxon>
        <taxon>Zoopagomycotina</taxon>
        <taxon>Zoopagomycetes</taxon>
        <taxon>Zoopagales</taxon>
        <taxon>Piptocephalidaceae</taxon>
        <taxon>Syncephalis</taxon>
    </lineage>
</organism>
<proteinExistence type="predicted"/>
<evidence type="ECO:0000313" key="2">
    <source>
        <dbReference type="EMBL" id="RKP24350.1"/>
    </source>
</evidence>
<dbReference type="OrthoDB" id="10452445at2759"/>
<accession>A0A4P9YZ91</accession>
<dbReference type="Proteomes" id="UP000278143">
    <property type="component" value="Unassembled WGS sequence"/>
</dbReference>
<gene>
    <name evidence="2" type="ORF">SYNPS1DRAFT_29881</name>
</gene>
<feature type="region of interest" description="Disordered" evidence="1">
    <location>
        <begin position="274"/>
        <end position="303"/>
    </location>
</feature>
<feature type="region of interest" description="Disordered" evidence="1">
    <location>
        <begin position="464"/>
        <end position="495"/>
    </location>
</feature>
<sequence length="568" mass="62877">MAANGQSGMPRLHWHRAYTARLLVEFKLRYGVFRRRQDAITIPMTPSSSSASASSSVLEAGAESHGWTIRPVGLWGAIIRHPRSQQFALIRHINGAPVSSGAHVPPPPPPSMHATLLSWRGLDPTRAWCKVTESYLLAAESFTARQLQVWLLRSPHSTNPAAAAMARTPSRPFLVDVPGRAGDRFGISVHDQWCLIYTRPCPIPTSAHGVADDESALILTTMTQQRSIYAYHIPTRRWSAGSCIGREGQAHWQLLTEHCVYVYVCHTDGPVSTSDVEQGNHSASVHNGDDDDDDDTTAEPAPAWTHQQQVIRWRVWELGLHTVAPRCVAYGRILQAGRPSRWIHACRVDDLRVVLYTSRDMGAKDMLLMHSIGGFDKQCRDGALVSSAGRSSDAADIVWQARIKGILTVTPMLSIGYLCVHDRLNRIQLFNLDDGTLLRSLLFDGHRPAGQLLGHTYLMNISTSVPEQPSAGRRRTRSRRRQPTSDGGKRPPFERGVSQVLDLQRGTPAQSITTMIAPLADEASAHQRHNWEVCCSYALRIKDVRMAIERGAAASADIDVEWIAFTGH</sequence>
<protein>
    <submittedName>
        <fullName evidence="2">Uncharacterized protein</fullName>
    </submittedName>
</protein>
<reference evidence="3" key="1">
    <citation type="journal article" date="2018" name="Nat. Microbiol.">
        <title>Leveraging single-cell genomics to expand the fungal tree of life.</title>
        <authorList>
            <person name="Ahrendt S.R."/>
            <person name="Quandt C.A."/>
            <person name="Ciobanu D."/>
            <person name="Clum A."/>
            <person name="Salamov A."/>
            <person name="Andreopoulos B."/>
            <person name="Cheng J.F."/>
            <person name="Woyke T."/>
            <person name="Pelin A."/>
            <person name="Henrissat B."/>
            <person name="Reynolds N.K."/>
            <person name="Benny G.L."/>
            <person name="Smith M.E."/>
            <person name="James T.Y."/>
            <person name="Grigoriev I.V."/>
        </authorList>
    </citation>
    <scope>NUCLEOTIDE SEQUENCE [LARGE SCALE GENOMIC DNA]</scope>
    <source>
        <strain evidence="3">Benny S71-1</strain>
    </source>
</reference>
<feature type="compositionally biased region" description="Basic residues" evidence="1">
    <location>
        <begin position="472"/>
        <end position="482"/>
    </location>
</feature>